<dbReference type="Pfam" id="PF15738">
    <property type="entry name" value="YafQ_toxin"/>
    <property type="match status" value="1"/>
</dbReference>
<dbReference type="InterPro" id="IPR007712">
    <property type="entry name" value="RelE/ParE_toxin"/>
</dbReference>
<proteinExistence type="predicted"/>
<gene>
    <name evidence="2" type="ORF">HGD76_18360</name>
</gene>
<dbReference type="InterPro" id="IPR035093">
    <property type="entry name" value="RelE/ParE_toxin_dom_sf"/>
</dbReference>
<dbReference type="Proteomes" id="UP000502433">
    <property type="component" value="Chromosome"/>
</dbReference>
<organism evidence="2 3">
    <name type="scientific">Dolichospermum flos-aquae CCAP 1403/13F</name>
    <dbReference type="NCBI Taxonomy" id="315271"/>
    <lineage>
        <taxon>Bacteria</taxon>
        <taxon>Bacillati</taxon>
        <taxon>Cyanobacteriota</taxon>
        <taxon>Cyanophyceae</taxon>
        <taxon>Nostocales</taxon>
        <taxon>Aphanizomenonaceae</taxon>
        <taxon>Dolichospermum</taxon>
    </lineage>
</organism>
<evidence type="ECO:0000313" key="3">
    <source>
        <dbReference type="Proteomes" id="UP000502433"/>
    </source>
</evidence>
<dbReference type="KEGG" id="dfs:HGD76_18360"/>
<evidence type="ECO:0000313" key="2">
    <source>
        <dbReference type="EMBL" id="QJB45832.1"/>
    </source>
</evidence>
<dbReference type="InterPro" id="IPR004386">
    <property type="entry name" value="Toxin_YafQ-like"/>
</dbReference>
<reference evidence="2 3" key="2">
    <citation type="submission" date="2020-04" db="EMBL/GenBank/DDBJ databases">
        <authorList>
            <person name="Fomenkov A."/>
            <person name="Anton B.P."/>
            <person name="Roberts R.J."/>
        </authorList>
    </citation>
    <scope>NUCLEOTIDE SEQUENCE [LARGE SCALE GENOMIC DNA]</scope>
    <source>
        <strain evidence="2 3">CCAP 1403/13f</strain>
    </source>
</reference>
<keyword evidence="1" id="KW-1277">Toxin-antitoxin system</keyword>
<accession>A0A6H2C1X4</accession>
<dbReference type="EMBL" id="CP051206">
    <property type="protein sequence ID" value="QJB45832.1"/>
    <property type="molecule type" value="Genomic_DNA"/>
</dbReference>
<dbReference type="RefSeq" id="WP_148765489.1">
    <property type="nucleotide sequence ID" value="NZ_CP051206.1"/>
</dbReference>
<sequence length="93" mass="10733">MNFVLLRSSAFIRAARKILKKQPEITENFQSILELLSTDPFHPRLKTHKLKGDLQDSWACSAGYDLRIIFTFVEHEESQAILLESVGTHDEVY</sequence>
<dbReference type="NCBIfam" id="TIGR02385">
    <property type="entry name" value="RelE_StbE"/>
    <property type="match status" value="1"/>
</dbReference>
<protein>
    <submittedName>
        <fullName evidence="2">Type II toxin-antitoxin system mRNA interferase toxin, RelE/StbE family</fullName>
    </submittedName>
</protein>
<dbReference type="Gene3D" id="3.30.2310.20">
    <property type="entry name" value="RelE-like"/>
    <property type="match status" value="1"/>
</dbReference>
<name>A0A6H2C1X4_DOLFA</name>
<reference evidence="2 3" key="1">
    <citation type="submission" date="2020-04" db="EMBL/GenBank/DDBJ databases">
        <title>Genome-Wide Identification of 5-Methylcytosine Sites in Bacterial Genomes By High-Throughput Sequencing of MspJI Restriction Fragments.</title>
        <authorList>
            <person name="Wu V."/>
        </authorList>
    </citation>
    <scope>NUCLEOTIDE SEQUENCE [LARGE SCALE GENOMIC DNA]</scope>
    <source>
        <strain evidence="2 3">CCAP 1403/13f</strain>
    </source>
</reference>
<evidence type="ECO:0000256" key="1">
    <source>
        <dbReference type="ARBA" id="ARBA00022649"/>
    </source>
</evidence>
<dbReference type="SUPFAM" id="SSF143011">
    <property type="entry name" value="RelE-like"/>
    <property type="match status" value="1"/>
</dbReference>
<dbReference type="AlphaFoldDB" id="A0A6H2C1X4"/>